<evidence type="ECO:0000313" key="3">
    <source>
        <dbReference type="EMBL" id="VDD74631.1"/>
    </source>
</evidence>
<keyword evidence="1" id="KW-0106">Calcium</keyword>
<dbReference type="GO" id="GO:0005509">
    <property type="term" value="F:calcium ion binding"/>
    <property type="evidence" value="ECO:0007669"/>
    <property type="project" value="InterPro"/>
</dbReference>
<sequence length="69" mass="7661">MPSRKDVVEFLKSLDRDKSGTVSAKELLTAFEGHQFSVDELKAFIAVHDKDGDGELDVDELVAFFNSSK</sequence>
<dbReference type="EMBL" id="UXSR01000057">
    <property type="protein sequence ID" value="VDD74631.1"/>
    <property type="molecule type" value="Genomic_DNA"/>
</dbReference>
<dbReference type="PROSITE" id="PS00018">
    <property type="entry name" value="EF_HAND_1"/>
    <property type="match status" value="1"/>
</dbReference>
<dbReference type="STRING" id="53468.A0A0R3U2F2"/>
<dbReference type="Pfam" id="PF13499">
    <property type="entry name" value="EF-hand_7"/>
    <property type="match status" value="1"/>
</dbReference>
<feature type="domain" description="EF-hand" evidence="2">
    <location>
        <begin position="36"/>
        <end position="69"/>
    </location>
</feature>
<dbReference type="SMART" id="SM00054">
    <property type="entry name" value="EFh"/>
    <property type="match status" value="2"/>
</dbReference>
<dbReference type="CDD" id="cd00051">
    <property type="entry name" value="EFh"/>
    <property type="match status" value="1"/>
</dbReference>
<dbReference type="SUPFAM" id="SSF47473">
    <property type="entry name" value="EF-hand"/>
    <property type="match status" value="1"/>
</dbReference>
<proteinExistence type="predicted"/>
<reference evidence="5" key="1">
    <citation type="submission" date="2017-02" db="UniProtKB">
        <authorList>
            <consortium name="WormBaseParasite"/>
        </authorList>
    </citation>
    <scope>IDENTIFICATION</scope>
</reference>
<dbReference type="InterPro" id="IPR018247">
    <property type="entry name" value="EF_Hand_1_Ca_BS"/>
</dbReference>
<evidence type="ECO:0000256" key="1">
    <source>
        <dbReference type="ARBA" id="ARBA00022837"/>
    </source>
</evidence>
<dbReference type="InterPro" id="IPR002048">
    <property type="entry name" value="EF_hand_dom"/>
</dbReference>
<organism evidence="5">
    <name type="scientific">Mesocestoides corti</name>
    <name type="common">Flatworm</name>
    <dbReference type="NCBI Taxonomy" id="53468"/>
    <lineage>
        <taxon>Eukaryota</taxon>
        <taxon>Metazoa</taxon>
        <taxon>Spiralia</taxon>
        <taxon>Lophotrochozoa</taxon>
        <taxon>Platyhelminthes</taxon>
        <taxon>Cestoda</taxon>
        <taxon>Eucestoda</taxon>
        <taxon>Cyclophyllidea</taxon>
        <taxon>Mesocestoididae</taxon>
        <taxon>Mesocestoides</taxon>
    </lineage>
</organism>
<dbReference type="OrthoDB" id="293868at2759"/>
<protein>
    <submittedName>
        <fullName evidence="5">EF-hand domain-containing protein</fullName>
    </submittedName>
</protein>
<accession>A0A0R3U2F2</accession>
<gene>
    <name evidence="3" type="ORF">MCOS_LOCUS634</name>
</gene>
<dbReference type="WBParaSite" id="MCOS_0000063301-mRNA-1">
    <property type="protein sequence ID" value="MCOS_0000063301-mRNA-1"/>
    <property type="gene ID" value="MCOS_0000063301"/>
</dbReference>
<dbReference type="AlphaFoldDB" id="A0A0R3U2F2"/>
<dbReference type="Gene3D" id="1.10.238.10">
    <property type="entry name" value="EF-hand"/>
    <property type="match status" value="1"/>
</dbReference>
<evidence type="ECO:0000259" key="2">
    <source>
        <dbReference type="PROSITE" id="PS50222"/>
    </source>
</evidence>
<keyword evidence="4" id="KW-1185">Reference proteome</keyword>
<reference evidence="3 4" key="2">
    <citation type="submission" date="2018-10" db="EMBL/GenBank/DDBJ databases">
        <authorList>
            <consortium name="Pathogen Informatics"/>
        </authorList>
    </citation>
    <scope>NUCLEOTIDE SEQUENCE [LARGE SCALE GENOMIC DNA]</scope>
</reference>
<evidence type="ECO:0000313" key="5">
    <source>
        <dbReference type="WBParaSite" id="MCOS_0000063301-mRNA-1"/>
    </source>
</evidence>
<name>A0A0R3U2F2_MESCO</name>
<dbReference type="PROSITE" id="PS50222">
    <property type="entry name" value="EF_HAND_2"/>
    <property type="match status" value="1"/>
</dbReference>
<dbReference type="InterPro" id="IPR011992">
    <property type="entry name" value="EF-hand-dom_pair"/>
</dbReference>
<dbReference type="Proteomes" id="UP000267029">
    <property type="component" value="Unassembled WGS sequence"/>
</dbReference>
<evidence type="ECO:0000313" key="4">
    <source>
        <dbReference type="Proteomes" id="UP000267029"/>
    </source>
</evidence>